<dbReference type="Gene3D" id="3.40.50.300">
    <property type="entry name" value="P-loop containing nucleotide triphosphate hydrolases"/>
    <property type="match status" value="1"/>
</dbReference>
<name>A0A840NYM3_9ACTN</name>
<evidence type="ECO:0008006" key="3">
    <source>
        <dbReference type="Google" id="ProtNLM"/>
    </source>
</evidence>
<evidence type="ECO:0000313" key="1">
    <source>
        <dbReference type="EMBL" id="MBB5132272.1"/>
    </source>
</evidence>
<accession>A0A840NYM3</accession>
<proteinExistence type="predicted"/>
<evidence type="ECO:0000313" key="2">
    <source>
        <dbReference type="Proteomes" id="UP000578449"/>
    </source>
</evidence>
<dbReference type="EMBL" id="JACHGN010000004">
    <property type="protein sequence ID" value="MBB5132272.1"/>
    <property type="molecule type" value="Genomic_DNA"/>
</dbReference>
<dbReference type="RefSeq" id="WP_185049118.1">
    <property type="nucleotide sequence ID" value="NZ_BAABIX010000063.1"/>
</dbReference>
<dbReference type="InterPro" id="IPR027417">
    <property type="entry name" value="P-loop_NTPase"/>
</dbReference>
<protein>
    <recommendedName>
        <fullName evidence="3">Serine kinase</fullName>
    </recommendedName>
</protein>
<dbReference type="Proteomes" id="UP000578449">
    <property type="component" value="Unassembled WGS sequence"/>
</dbReference>
<comment type="caution">
    <text evidence="1">The sequence shown here is derived from an EMBL/GenBank/DDBJ whole genome shotgun (WGS) entry which is preliminary data.</text>
</comment>
<sequence>MSEYVTACARVRSAAVHVSAPADVVMELVALTRPFITVGPGDDAGRDGLPSVLVRPGPPREPGWQRLILSSDYEPDRVLWVHDGRRAVWVSSGSPKWRTQQVLRSVRHMLRWQAYQAGDLLLHGGLVSLRGRGVAFVGGKRSGKTSSILSALVHGGAGFVSNDDLALVESPGGGLTGYGSPRTVNIRTDSLLTLAESNIRLTRLLSSGDHPTNTFAGKHRTTESLATTSGDVLPGSLWVRPAELAEVTGCVLIDEHAVDALVFPAFDSSATAPALTRLGGETARAMLDEHIELQGTKYDPFLADWFPGTDLARRQRLVDRLVATVRCYRLTQSMGALAASTAALLDELAARSGVAE</sequence>
<dbReference type="AlphaFoldDB" id="A0A840NYM3"/>
<keyword evidence="2" id="KW-1185">Reference proteome</keyword>
<organism evidence="1 2">
    <name type="scientific">Thermocatellispora tengchongensis</name>
    <dbReference type="NCBI Taxonomy" id="1073253"/>
    <lineage>
        <taxon>Bacteria</taxon>
        <taxon>Bacillati</taxon>
        <taxon>Actinomycetota</taxon>
        <taxon>Actinomycetes</taxon>
        <taxon>Streptosporangiales</taxon>
        <taxon>Streptosporangiaceae</taxon>
        <taxon>Thermocatellispora</taxon>
    </lineage>
</organism>
<reference evidence="1 2" key="1">
    <citation type="submission" date="2020-08" db="EMBL/GenBank/DDBJ databases">
        <title>Genomic Encyclopedia of Type Strains, Phase IV (KMG-IV): sequencing the most valuable type-strain genomes for metagenomic binning, comparative biology and taxonomic classification.</title>
        <authorList>
            <person name="Goeker M."/>
        </authorList>
    </citation>
    <scope>NUCLEOTIDE SEQUENCE [LARGE SCALE GENOMIC DNA]</scope>
    <source>
        <strain evidence="1 2">DSM 45615</strain>
    </source>
</reference>
<gene>
    <name evidence="1" type="ORF">HNP84_001988</name>
</gene>